<dbReference type="PROSITE" id="PS50878">
    <property type="entry name" value="RT_POL"/>
    <property type="match status" value="1"/>
</dbReference>
<dbReference type="CDD" id="cd00303">
    <property type="entry name" value="retropepsin_like"/>
    <property type="match status" value="1"/>
</dbReference>
<dbReference type="InterPro" id="IPR021109">
    <property type="entry name" value="Peptidase_aspartic_dom_sf"/>
</dbReference>
<feature type="compositionally biased region" description="Basic and acidic residues" evidence="2">
    <location>
        <begin position="627"/>
        <end position="637"/>
    </location>
</feature>
<evidence type="ECO:0000256" key="2">
    <source>
        <dbReference type="SAM" id="MobiDB-lite"/>
    </source>
</evidence>
<dbReference type="InterPro" id="IPR043128">
    <property type="entry name" value="Rev_trsase/Diguanyl_cyclase"/>
</dbReference>
<keyword evidence="1" id="KW-0175">Coiled coil</keyword>
<evidence type="ECO:0000259" key="3">
    <source>
        <dbReference type="PROSITE" id="PS50878"/>
    </source>
</evidence>
<feature type="domain" description="Reverse transcriptase" evidence="3">
    <location>
        <begin position="413"/>
        <end position="590"/>
    </location>
</feature>
<dbReference type="SMART" id="SM00343">
    <property type="entry name" value="ZnF_C2HC"/>
    <property type="match status" value="2"/>
</dbReference>
<protein>
    <recommendedName>
        <fullName evidence="3">Reverse transcriptase domain-containing protein</fullName>
    </recommendedName>
</protein>
<evidence type="ECO:0000256" key="1">
    <source>
        <dbReference type="SAM" id="Coils"/>
    </source>
</evidence>
<dbReference type="InterPro" id="IPR001878">
    <property type="entry name" value="Znf_CCHC"/>
</dbReference>
<proteinExistence type="predicted"/>
<dbReference type="Gene3D" id="3.10.10.10">
    <property type="entry name" value="HIV Type 1 Reverse Transcriptase, subunit A, domain 1"/>
    <property type="match status" value="1"/>
</dbReference>
<dbReference type="GeneID" id="109398944"/>
<dbReference type="InterPro" id="IPR036875">
    <property type="entry name" value="Znf_CCHC_sf"/>
</dbReference>
<accession>A0ABM2A604</accession>
<dbReference type="Proteomes" id="UP000069940">
    <property type="component" value="Unassembled WGS sequence"/>
</dbReference>
<sequence>MSFEAVAFRALEPKVYDFAIELLDTYFQAGRQDVIERRKLRKLKQESNEKFSHYVIRLRQQALNCGFEKCGTEVTEILKEIYLVDVIVENCRSDDLRKAILKRDRSIREIEEIAATIEDTDQQMKELKEHANTSREVAVYEVNRPNQARPAVRRNSTADRRTHRGQLFGVTSKREVATKLTAFKGSKSSCFACGQSGHLANSPDCPARGRICRRCRELGHFETVCRKQKQRSEAVRRPRKIYNIDKSSAVEQEEEDKDKRDDSPEPKKVYYAFYGGNQTNLLDGVIGGIAVKVLIDSGADANLIRLETWKMMKERKVIVVTSTKGTTVAEFFVVNGGQKDILGDATAKKLGVLKVGIEVNNVDKEMKPFSKIKGVKAQIRMMADARPVFQPVRRVPIPMEDAVNRKLDQLLQRDIIEVKQGPATWVSPLVIVGKTSGEPRICLDLRQVNEAVVREHFPMPVVDEYLARLGRGKIWSKLDIREAFHQIELDDDSRDVATFITNKGLFRFKRLPFGLVTAPEIFQRIMEEILSGCEGTYWYLDDVMVEGETKEIHDKNLKKVLDRFKERGVELNWEKCEFGVSRLEFLGYDISKEERKLKKMHEQSIDNPAELVDVVQSDSAEEPGNDQDEKMDVKTNEADSENDNYADDEDVFNASDNEALDESDSDD</sequence>
<dbReference type="PANTHER" id="PTHR37984:SF11">
    <property type="entry name" value="INTEGRASE CATALYTIC DOMAIN-CONTAINING PROTEIN"/>
    <property type="match status" value="1"/>
</dbReference>
<reference evidence="4" key="2">
    <citation type="submission" date="2025-05" db="UniProtKB">
        <authorList>
            <consortium name="EnsemblMetazoa"/>
        </authorList>
    </citation>
    <scope>IDENTIFICATION</scope>
    <source>
        <strain evidence="4">Foshan</strain>
    </source>
</reference>
<feature type="region of interest" description="Disordered" evidence="2">
    <location>
        <begin position="612"/>
        <end position="667"/>
    </location>
</feature>
<dbReference type="EnsemblMetazoa" id="AALFPA23_024793.R36945">
    <property type="protein sequence ID" value="AALFPA23_024793.P36945"/>
    <property type="gene ID" value="AALFPA23_024793"/>
</dbReference>
<dbReference type="InterPro" id="IPR043502">
    <property type="entry name" value="DNA/RNA_pol_sf"/>
</dbReference>
<dbReference type="SUPFAM" id="SSF56672">
    <property type="entry name" value="DNA/RNA polymerases"/>
    <property type="match status" value="1"/>
</dbReference>
<dbReference type="Pfam" id="PF00078">
    <property type="entry name" value="RVT_1"/>
    <property type="match status" value="1"/>
</dbReference>
<dbReference type="SUPFAM" id="SSF50630">
    <property type="entry name" value="Acid proteases"/>
    <property type="match status" value="1"/>
</dbReference>
<evidence type="ECO:0000313" key="5">
    <source>
        <dbReference type="Proteomes" id="UP000069940"/>
    </source>
</evidence>
<name>A0ABM2A604_AEDAL</name>
<dbReference type="RefSeq" id="XP_062713907.1">
    <property type="nucleotide sequence ID" value="XM_062857923.1"/>
</dbReference>
<reference evidence="5" key="1">
    <citation type="journal article" date="2015" name="Proc. Natl. Acad. Sci. U.S.A.">
        <title>Genome sequence of the Asian Tiger mosquito, Aedes albopictus, reveals insights into its biology, genetics, and evolution.</title>
        <authorList>
            <person name="Chen X.G."/>
            <person name="Jiang X."/>
            <person name="Gu J."/>
            <person name="Xu M."/>
            <person name="Wu Y."/>
            <person name="Deng Y."/>
            <person name="Zhang C."/>
            <person name="Bonizzoni M."/>
            <person name="Dermauw W."/>
            <person name="Vontas J."/>
            <person name="Armbruster P."/>
            <person name="Huang X."/>
            <person name="Yang Y."/>
            <person name="Zhang H."/>
            <person name="He W."/>
            <person name="Peng H."/>
            <person name="Liu Y."/>
            <person name="Wu K."/>
            <person name="Chen J."/>
            <person name="Lirakis M."/>
            <person name="Topalis P."/>
            <person name="Van Leeuwen T."/>
            <person name="Hall A.B."/>
            <person name="Jiang X."/>
            <person name="Thorpe C."/>
            <person name="Mueller R.L."/>
            <person name="Sun C."/>
            <person name="Waterhouse R.M."/>
            <person name="Yan G."/>
            <person name="Tu Z.J."/>
            <person name="Fang X."/>
            <person name="James A.A."/>
        </authorList>
    </citation>
    <scope>NUCLEOTIDE SEQUENCE [LARGE SCALE GENOMIC DNA]</scope>
    <source>
        <strain evidence="5">Foshan</strain>
    </source>
</reference>
<dbReference type="Gene3D" id="3.30.70.270">
    <property type="match status" value="1"/>
</dbReference>
<feature type="compositionally biased region" description="Acidic residues" evidence="2">
    <location>
        <begin position="658"/>
        <end position="667"/>
    </location>
</feature>
<feature type="coiled-coil region" evidence="1">
    <location>
        <begin position="110"/>
        <end position="137"/>
    </location>
</feature>
<dbReference type="PROSITE" id="PS00141">
    <property type="entry name" value="ASP_PROTEASE"/>
    <property type="match status" value="1"/>
</dbReference>
<evidence type="ECO:0000313" key="4">
    <source>
        <dbReference type="EnsemblMetazoa" id="AALFPA23_024793.P36945"/>
    </source>
</evidence>
<dbReference type="InterPro" id="IPR001969">
    <property type="entry name" value="Aspartic_peptidase_AS"/>
</dbReference>
<dbReference type="CDD" id="cd01647">
    <property type="entry name" value="RT_LTR"/>
    <property type="match status" value="1"/>
</dbReference>
<dbReference type="InterPro" id="IPR050951">
    <property type="entry name" value="Retrovirus_Pol_polyprotein"/>
</dbReference>
<dbReference type="Gene3D" id="4.10.60.10">
    <property type="entry name" value="Zinc finger, CCHC-type"/>
    <property type="match status" value="1"/>
</dbReference>
<dbReference type="InterPro" id="IPR000477">
    <property type="entry name" value="RT_dom"/>
</dbReference>
<organism evidence="4 5">
    <name type="scientific">Aedes albopictus</name>
    <name type="common">Asian tiger mosquito</name>
    <name type="synonym">Stegomyia albopicta</name>
    <dbReference type="NCBI Taxonomy" id="7160"/>
    <lineage>
        <taxon>Eukaryota</taxon>
        <taxon>Metazoa</taxon>
        <taxon>Ecdysozoa</taxon>
        <taxon>Arthropoda</taxon>
        <taxon>Hexapoda</taxon>
        <taxon>Insecta</taxon>
        <taxon>Pterygota</taxon>
        <taxon>Neoptera</taxon>
        <taxon>Endopterygota</taxon>
        <taxon>Diptera</taxon>
        <taxon>Nematocera</taxon>
        <taxon>Culicoidea</taxon>
        <taxon>Culicidae</taxon>
        <taxon>Culicinae</taxon>
        <taxon>Aedini</taxon>
        <taxon>Aedes</taxon>
        <taxon>Stegomyia</taxon>
    </lineage>
</organism>
<dbReference type="SUPFAM" id="SSF57756">
    <property type="entry name" value="Retrovirus zinc finger-like domains"/>
    <property type="match status" value="1"/>
</dbReference>
<feature type="compositionally biased region" description="Acidic residues" evidence="2">
    <location>
        <begin position="638"/>
        <end position="651"/>
    </location>
</feature>
<dbReference type="PANTHER" id="PTHR37984">
    <property type="entry name" value="PROTEIN CBG26694"/>
    <property type="match status" value="1"/>
</dbReference>
<feature type="region of interest" description="Disordered" evidence="2">
    <location>
        <begin position="243"/>
        <end position="264"/>
    </location>
</feature>
<keyword evidence="5" id="KW-1185">Reference proteome</keyword>